<dbReference type="EMBL" id="CP089982">
    <property type="protein sequence ID" value="WXA96602.1"/>
    <property type="molecule type" value="Genomic_DNA"/>
</dbReference>
<evidence type="ECO:0000313" key="3">
    <source>
        <dbReference type="EMBL" id="WXA96602.1"/>
    </source>
</evidence>
<proteinExistence type="predicted"/>
<feature type="signal peptide" evidence="2">
    <location>
        <begin position="1"/>
        <end position="24"/>
    </location>
</feature>
<keyword evidence="4" id="KW-1185">Reference proteome</keyword>
<keyword evidence="2" id="KW-0732">Signal</keyword>
<accession>A0ABZ2KD29</accession>
<evidence type="ECO:0000256" key="1">
    <source>
        <dbReference type="SAM" id="MobiDB-lite"/>
    </source>
</evidence>
<sequence>MSATHFTTKYIALLGILASAAVLGSCTDPVIDDAIEKLGDEPASPGEGPEHRPGQPCVLCHRDGGPASSHFAVAGTVFDSAEPGSKGVEGVEVLLVDSNGNYPRSGGKKKPVITNKAGNFYVPADDWPDLAFPFHVKLVKGTTERRMLSHVGREPSCSGCHRDANKNVTNDKFGALGRVFF</sequence>
<evidence type="ECO:0008006" key="5">
    <source>
        <dbReference type="Google" id="ProtNLM"/>
    </source>
</evidence>
<feature type="chain" id="PRO_5045191792" description="Cytochrome c-552/4 domain-containing protein" evidence="2">
    <location>
        <begin position="25"/>
        <end position="181"/>
    </location>
</feature>
<gene>
    <name evidence="3" type="ORF">LZC95_07100</name>
</gene>
<protein>
    <recommendedName>
        <fullName evidence="5">Cytochrome c-552/4 domain-containing protein</fullName>
    </recommendedName>
</protein>
<dbReference type="RefSeq" id="WP_394847221.1">
    <property type="nucleotide sequence ID" value="NZ_CP089982.1"/>
</dbReference>
<organism evidence="3 4">
    <name type="scientific">Pendulispora brunnea</name>
    <dbReference type="NCBI Taxonomy" id="2905690"/>
    <lineage>
        <taxon>Bacteria</taxon>
        <taxon>Pseudomonadati</taxon>
        <taxon>Myxococcota</taxon>
        <taxon>Myxococcia</taxon>
        <taxon>Myxococcales</taxon>
        <taxon>Sorangiineae</taxon>
        <taxon>Pendulisporaceae</taxon>
        <taxon>Pendulispora</taxon>
    </lineage>
</organism>
<name>A0ABZ2KD29_9BACT</name>
<evidence type="ECO:0000256" key="2">
    <source>
        <dbReference type="SAM" id="SignalP"/>
    </source>
</evidence>
<feature type="region of interest" description="Disordered" evidence="1">
    <location>
        <begin position="37"/>
        <end position="56"/>
    </location>
</feature>
<reference evidence="3 4" key="1">
    <citation type="submission" date="2021-12" db="EMBL/GenBank/DDBJ databases">
        <title>Discovery of the Pendulisporaceae a myxobacterial family with distinct sporulation behavior and unique specialized metabolism.</title>
        <authorList>
            <person name="Garcia R."/>
            <person name="Popoff A."/>
            <person name="Bader C.D."/>
            <person name="Loehr J."/>
            <person name="Walesch S."/>
            <person name="Walt C."/>
            <person name="Boldt J."/>
            <person name="Bunk B."/>
            <person name="Haeckl F.J.F.P.J."/>
            <person name="Gunesch A.P."/>
            <person name="Birkelbach J."/>
            <person name="Nuebel U."/>
            <person name="Pietschmann T."/>
            <person name="Bach T."/>
            <person name="Mueller R."/>
        </authorList>
    </citation>
    <scope>NUCLEOTIDE SEQUENCE [LARGE SCALE GENOMIC DNA]</scope>
    <source>
        <strain evidence="3 4">MSr12523</strain>
    </source>
</reference>
<evidence type="ECO:0000313" key="4">
    <source>
        <dbReference type="Proteomes" id="UP001379533"/>
    </source>
</evidence>
<dbReference type="Proteomes" id="UP001379533">
    <property type="component" value="Chromosome"/>
</dbReference>